<evidence type="ECO:0000256" key="1">
    <source>
        <dbReference type="SAM" id="MobiDB-lite"/>
    </source>
</evidence>
<feature type="compositionally biased region" description="Polar residues" evidence="1">
    <location>
        <begin position="66"/>
        <end position="75"/>
    </location>
</feature>
<feature type="region of interest" description="Disordered" evidence="1">
    <location>
        <begin position="1"/>
        <end position="108"/>
    </location>
</feature>
<organism evidence="2 3">
    <name type="scientific">Zingiber officinale</name>
    <name type="common">Ginger</name>
    <name type="synonym">Amomum zingiber</name>
    <dbReference type="NCBI Taxonomy" id="94328"/>
    <lineage>
        <taxon>Eukaryota</taxon>
        <taxon>Viridiplantae</taxon>
        <taxon>Streptophyta</taxon>
        <taxon>Embryophyta</taxon>
        <taxon>Tracheophyta</taxon>
        <taxon>Spermatophyta</taxon>
        <taxon>Magnoliopsida</taxon>
        <taxon>Liliopsida</taxon>
        <taxon>Zingiberales</taxon>
        <taxon>Zingiberaceae</taxon>
        <taxon>Zingiber</taxon>
    </lineage>
</organism>
<dbReference type="Pfam" id="PF05097">
    <property type="entry name" value="DUF688"/>
    <property type="match status" value="1"/>
</dbReference>
<protein>
    <submittedName>
        <fullName evidence="2">Uncharacterized protein</fullName>
    </submittedName>
</protein>
<evidence type="ECO:0000313" key="3">
    <source>
        <dbReference type="Proteomes" id="UP000734854"/>
    </source>
</evidence>
<keyword evidence="3" id="KW-1185">Reference proteome</keyword>
<dbReference type="InterPro" id="IPR007789">
    <property type="entry name" value="DUF688"/>
</dbReference>
<proteinExistence type="predicted"/>
<reference evidence="2 3" key="1">
    <citation type="submission" date="2020-08" db="EMBL/GenBank/DDBJ databases">
        <title>Plant Genome Project.</title>
        <authorList>
            <person name="Zhang R.-G."/>
        </authorList>
    </citation>
    <scope>NUCLEOTIDE SEQUENCE [LARGE SCALE GENOMIC DNA]</scope>
    <source>
        <tissue evidence="2">Rhizome</tissue>
    </source>
</reference>
<dbReference type="PANTHER" id="PTHR33696">
    <property type="entry name" value="T22J18.15-RELATED"/>
    <property type="match status" value="1"/>
</dbReference>
<name>A0A8J5C527_ZINOF</name>
<dbReference type="PANTHER" id="PTHR33696:SF1">
    <property type="entry name" value="T22J18.15"/>
    <property type="match status" value="1"/>
</dbReference>
<dbReference type="AlphaFoldDB" id="A0A8J5C527"/>
<sequence length="273" mass="29602">MTTAMEEALPTSPKTTDGVSKDDSLSSHISSRSRSRSRRFPSSASPAPPSSAVPFSWEQRPGIPKDTSSPESSVANPVLPLPPPIRSHSDLPTPRKKRSAAASSSRGAEVPADPFAAALALCAKGLMDDDDLPVPRGSALMDEDDLSVPRRSTATVSGRFRIFDFYGSCKATCAVATCFPRPGSLALLSQDCQQSCVARQNEDHKAHVLIILEVNFNIIFQHRDILTRFCPEIMARSGWPAKRQISQQYKADKVDFDLGVKEWKGESGTCSTL</sequence>
<comment type="caution">
    <text evidence="2">The sequence shown here is derived from an EMBL/GenBank/DDBJ whole genome shotgun (WGS) entry which is preliminary data.</text>
</comment>
<accession>A0A8J5C527</accession>
<dbReference type="EMBL" id="JACMSC010000106">
    <property type="protein sequence ID" value="KAG6466916.1"/>
    <property type="molecule type" value="Genomic_DNA"/>
</dbReference>
<evidence type="ECO:0000313" key="2">
    <source>
        <dbReference type="EMBL" id="KAG6466916.1"/>
    </source>
</evidence>
<gene>
    <name evidence="2" type="ORF">ZIOFF_075287</name>
</gene>
<dbReference type="Proteomes" id="UP000734854">
    <property type="component" value="Unassembled WGS sequence"/>
</dbReference>